<accession>U4KVD4</accession>
<dbReference type="InterPro" id="IPR002293">
    <property type="entry name" value="AA/rel_permease1"/>
</dbReference>
<dbReference type="PANTHER" id="PTHR11785">
    <property type="entry name" value="AMINO ACID TRANSPORTER"/>
    <property type="match status" value="1"/>
</dbReference>
<feature type="transmembrane region" description="Helical" evidence="5">
    <location>
        <begin position="70"/>
        <end position="99"/>
    </location>
</feature>
<dbReference type="GO" id="GO:0016020">
    <property type="term" value="C:membrane"/>
    <property type="evidence" value="ECO:0007669"/>
    <property type="project" value="UniProtKB-SubCell"/>
</dbReference>
<evidence type="ECO:0000256" key="1">
    <source>
        <dbReference type="ARBA" id="ARBA00004141"/>
    </source>
</evidence>
<feature type="transmembrane region" description="Helical" evidence="5">
    <location>
        <begin position="140"/>
        <end position="163"/>
    </location>
</feature>
<comment type="subcellular location">
    <subcellularLocation>
        <location evidence="1">Membrane</location>
        <topology evidence="1">Multi-pass membrane protein</topology>
    </subcellularLocation>
</comment>
<dbReference type="Gene3D" id="1.20.1740.10">
    <property type="entry name" value="Amino acid/polyamine transporter I"/>
    <property type="match status" value="1"/>
</dbReference>
<dbReference type="OrthoDB" id="5982228at2759"/>
<keyword evidence="3 5" id="KW-1133">Transmembrane helix</keyword>
<feature type="transmembrane region" description="Helical" evidence="5">
    <location>
        <begin position="292"/>
        <end position="315"/>
    </location>
</feature>
<dbReference type="Proteomes" id="UP000018144">
    <property type="component" value="Unassembled WGS sequence"/>
</dbReference>
<organism evidence="6 7">
    <name type="scientific">Pyronema omphalodes (strain CBS 100304)</name>
    <name type="common">Pyronema confluens</name>
    <dbReference type="NCBI Taxonomy" id="1076935"/>
    <lineage>
        <taxon>Eukaryota</taxon>
        <taxon>Fungi</taxon>
        <taxon>Dikarya</taxon>
        <taxon>Ascomycota</taxon>
        <taxon>Pezizomycotina</taxon>
        <taxon>Pezizomycetes</taxon>
        <taxon>Pezizales</taxon>
        <taxon>Pyronemataceae</taxon>
        <taxon>Pyronema</taxon>
    </lineage>
</organism>
<feature type="transmembrane region" description="Helical" evidence="5">
    <location>
        <begin position="518"/>
        <end position="539"/>
    </location>
</feature>
<sequence>MVIAQRNEPEEAFEEELDPFNQLLLDERKENDAPVVSQYASVEKLGMFDTAGLVINRMIGSGIFSTPGTILIGTGSVGVAMMFWITGAFIAFAGLCVYLELGLTIPRRRIGEGANRRDVFVPRSGGEKNYLEWIYKRPRYAASCVYAVVFVFLGNTAANSIVFSRYTLECFNNDNPSNWVVKAYALAAITVACMLHGVWRSGGIWISNLLALFKVIVLFFIIGLGFAVRGGAFPNMSRDVGNFDTKTSFADPASKPYGLVMALLSVRFSYGGFENANYVLSDINKPERYLKISTMVSLALVSFLYIFTNIAYLFVVPRDEAIASGTRMAALFFDKIFGENTTATRVLPALCALSSFGNLIAVTFVAAKVKQEISKEGVLPFSKFWSRQYKFSFSRNERAERSHGAAPIPQLGETPIPALILHWVISVLLVMIPPSGDAYTLLSNLYAYSIEACIGLLLAAGLLYKRYNKDGNRWKELRGFTPWLGPVIPIFYLLANIVLVCVPWMHSGESIMMKSISWFVFPTVALSVFAGGFVYWAVFRFAVPAVSGKVLNVKRIPYFDRDVFVLEAVYSKWVIRDGEASDVEEDIELQ</sequence>
<proteinExistence type="predicted"/>
<dbReference type="Pfam" id="PF13520">
    <property type="entry name" value="AA_permease_2"/>
    <property type="match status" value="2"/>
</dbReference>
<dbReference type="GO" id="GO:0015179">
    <property type="term" value="F:L-amino acid transmembrane transporter activity"/>
    <property type="evidence" value="ECO:0007669"/>
    <property type="project" value="TreeGrafter"/>
</dbReference>
<reference evidence="6 7" key="1">
    <citation type="journal article" date="2013" name="PLoS Genet.">
        <title>The genome and development-dependent transcriptomes of Pyronema confluens: a window into fungal evolution.</title>
        <authorList>
            <person name="Traeger S."/>
            <person name="Altegoer F."/>
            <person name="Freitag M."/>
            <person name="Gabaldon T."/>
            <person name="Kempken F."/>
            <person name="Kumar A."/>
            <person name="Marcet-Houben M."/>
            <person name="Poggeler S."/>
            <person name="Stajich J.E."/>
            <person name="Nowrousian M."/>
        </authorList>
    </citation>
    <scope>NUCLEOTIDE SEQUENCE [LARGE SCALE GENOMIC DNA]</scope>
    <source>
        <strain evidence="7">CBS 100304</strain>
        <tissue evidence="6">Vegetative mycelium</tissue>
    </source>
</reference>
<dbReference type="eggNOG" id="KOG1287">
    <property type="taxonomic scope" value="Eukaryota"/>
</dbReference>
<feature type="transmembrane region" description="Helical" evidence="5">
    <location>
        <begin position="484"/>
        <end position="506"/>
    </location>
</feature>
<dbReference type="EMBL" id="HF935218">
    <property type="protein sequence ID" value="CCX04866.1"/>
    <property type="molecule type" value="Genomic_DNA"/>
</dbReference>
<name>U4KVD4_PYROM</name>
<evidence type="ECO:0000256" key="2">
    <source>
        <dbReference type="ARBA" id="ARBA00022692"/>
    </source>
</evidence>
<dbReference type="AlphaFoldDB" id="U4KVD4"/>
<gene>
    <name evidence="6" type="ORF">PCON_03848</name>
</gene>
<feature type="transmembrane region" description="Helical" evidence="5">
    <location>
        <begin position="346"/>
        <end position="367"/>
    </location>
</feature>
<feature type="transmembrane region" description="Helical" evidence="5">
    <location>
        <begin position="445"/>
        <end position="464"/>
    </location>
</feature>
<feature type="transmembrane region" description="Helical" evidence="5">
    <location>
        <begin position="211"/>
        <end position="228"/>
    </location>
</feature>
<dbReference type="InterPro" id="IPR050598">
    <property type="entry name" value="AminoAcid_Transporter"/>
</dbReference>
<evidence type="ECO:0000313" key="7">
    <source>
        <dbReference type="Proteomes" id="UP000018144"/>
    </source>
</evidence>
<keyword evidence="7" id="KW-1185">Reference proteome</keyword>
<dbReference type="OMA" id="QPYDYAT"/>
<dbReference type="PANTHER" id="PTHR11785:SF382">
    <property type="entry name" value="LOW-AFFINITY METHIONINE PERMEASE"/>
    <property type="match status" value="1"/>
</dbReference>
<keyword evidence="4 5" id="KW-0472">Membrane</keyword>
<evidence type="ECO:0000256" key="4">
    <source>
        <dbReference type="ARBA" id="ARBA00023136"/>
    </source>
</evidence>
<feature type="transmembrane region" description="Helical" evidence="5">
    <location>
        <begin position="183"/>
        <end position="199"/>
    </location>
</feature>
<feature type="transmembrane region" description="Helical" evidence="5">
    <location>
        <begin position="257"/>
        <end position="280"/>
    </location>
</feature>
<feature type="transmembrane region" description="Helical" evidence="5">
    <location>
        <begin position="416"/>
        <end position="433"/>
    </location>
</feature>
<evidence type="ECO:0000256" key="3">
    <source>
        <dbReference type="ARBA" id="ARBA00022989"/>
    </source>
</evidence>
<keyword evidence="2 5" id="KW-0812">Transmembrane</keyword>
<protein>
    <submittedName>
        <fullName evidence="6">Similar to High-affinity methionine permease acc. no. P50276</fullName>
    </submittedName>
</protein>
<evidence type="ECO:0000256" key="5">
    <source>
        <dbReference type="SAM" id="Phobius"/>
    </source>
</evidence>
<evidence type="ECO:0000313" key="6">
    <source>
        <dbReference type="EMBL" id="CCX04866.1"/>
    </source>
</evidence>
<dbReference type="PIRSF" id="PIRSF006060">
    <property type="entry name" value="AA_transporter"/>
    <property type="match status" value="1"/>
</dbReference>
<dbReference type="STRING" id="1076935.U4KVD4"/>